<dbReference type="Pfam" id="PF00440">
    <property type="entry name" value="TetR_N"/>
    <property type="match status" value="1"/>
</dbReference>
<evidence type="ECO:0000313" key="7">
    <source>
        <dbReference type="Proteomes" id="UP000002218"/>
    </source>
</evidence>
<dbReference type="Proteomes" id="UP000002218">
    <property type="component" value="Chromosome"/>
</dbReference>
<dbReference type="PRINTS" id="PR00455">
    <property type="entry name" value="HTHTETR"/>
</dbReference>
<dbReference type="InterPro" id="IPR050109">
    <property type="entry name" value="HTH-type_TetR-like_transc_reg"/>
</dbReference>
<dbReference type="Gene3D" id="1.10.357.10">
    <property type="entry name" value="Tetracycline Repressor, domain 2"/>
    <property type="match status" value="1"/>
</dbReference>
<reference evidence="7" key="1">
    <citation type="submission" date="2009-09" db="EMBL/GenBank/DDBJ databases">
        <title>The complete genome of Nakamurella multipartita DSM 44233.</title>
        <authorList>
            <consortium name="US DOE Joint Genome Institute (JGI-PGF)"/>
            <person name="Lucas S."/>
            <person name="Copeland A."/>
            <person name="Lapidus A."/>
            <person name="Glavina del Rio T."/>
            <person name="Dalin E."/>
            <person name="Tice H."/>
            <person name="Bruce D."/>
            <person name="Goodwin L."/>
            <person name="Pitluck S."/>
            <person name="Kyrpides N."/>
            <person name="Mavromatis K."/>
            <person name="Ivanova N."/>
            <person name="Ovchinnikova G."/>
            <person name="Sims D."/>
            <person name="Meincke L."/>
            <person name="Brettin T."/>
            <person name="Detter J.C."/>
            <person name="Han C."/>
            <person name="Larimer F."/>
            <person name="Land M."/>
            <person name="Hauser L."/>
            <person name="Markowitz V."/>
            <person name="Cheng J.-F."/>
            <person name="Hugenholtz P."/>
            <person name="Woyke T."/>
            <person name="Wu D."/>
            <person name="Klenk H.-P."/>
            <person name="Eisen J.A."/>
        </authorList>
    </citation>
    <scope>NUCLEOTIDE SEQUENCE [LARGE SCALE GENOMIC DNA]</scope>
    <source>
        <strain evidence="7">ATCC 700099 / DSM 44233 / CIP 104796 / JCM 9543 / NBRC 105858 / Y-104</strain>
    </source>
</reference>
<gene>
    <name evidence="6" type="ordered locus">Namu_0538</name>
</gene>
<dbReference type="eggNOG" id="COG1309">
    <property type="taxonomic scope" value="Bacteria"/>
</dbReference>
<dbReference type="RefSeq" id="WP_015745873.1">
    <property type="nucleotide sequence ID" value="NC_013235.1"/>
</dbReference>
<evidence type="ECO:0000259" key="5">
    <source>
        <dbReference type="PROSITE" id="PS50977"/>
    </source>
</evidence>
<dbReference type="InterPro" id="IPR001647">
    <property type="entry name" value="HTH_TetR"/>
</dbReference>
<evidence type="ECO:0000256" key="1">
    <source>
        <dbReference type="ARBA" id="ARBA00023015"/>
    </source>
</evidence>
<organism evidence="6 7">
    <name type="scientific">Nakamurella multipartita (strain ATCC 700099 / DSM 44233 / CIP 104796 / JCM 9543 / NBRC 105858 / Y-104)</name>
    <name type="common">Microsphaera multipartita</name>
    <dbReference type="NCBI Taxonomy" id="479431"/>
    <lineage>
        <taxon>Bacteria</taxon>
        <taxon>Bacillati</taxon>
        <taxon>Actinomycetota</taxon>
        <taxon>Actinomycetes</taxon>
        <taxon>Nakamurellales</taxon>
        <taxon>Nakamurellaceae</taxon>
        <taxon>Nakamurella</taxon>
    </lineage>
</organism>
<name>C8X786_NAKMY</name>
<keyword evidence="2 4" id="KW-0238">DNA-binding</keyword>
<evidence type="ECO:0000256" key="4">
    <source>
        <dbReference type="PROSITE-ProRule" id="PRU00335"/>
    </source>
</evidence>
<dbReference type="PROSITE" id="PS50977">
    <property type="entry name" value="HTH_TETR_2"/>
    <property type="match status" value="1"/>
</dbReference>
<evidence type="ECO:0000256" key="3">
    <source>
        <dbReference type="ARBA" id="ARBA00023163"/>
    </source>
</evidence>
<proteinExistence type="predicted"/>
<dbReference type="PANTHER" id="PTHR30055:SF234">
    <property type="entry name" value="HTH-TYPE TRANSCRIPTIONAL REGULATOR BETI"/>
    <property type="match status" value="1"/>
</dbReference>
<evidence type="ECO:0000256" key="2">
    <source>
        <dbReference type="ARBA" id="ARBA00023125"/>
    </source>
</evidence>
<keyword evidence="1" id="KW-0805">Transcription regulation</keyword>
<dbReference type="InParanoid" id="C8X786"/>
<keyword evidence="7" id="KW-1185">Reference proteome</keyword>
<protein>
    <submittedName>
        <fullName evidence="6">Transcriptional regulator, TetR family</fullName>
    </submittedName>
</protein>
<dbReference type="PANTHER" id="PTHR30055">
    <property type="entry name" value="HTH-TYPE TRANSCRIPTIONAL REGULATOR RUTR"/>
    <property type="match status" value="1"/>
</dbReference>
<dbReference type="InterPro" id="IPR009057">
    <property type="entry name" value="Homeodomain-like_sf"/>
</dbReference>
<dbReference type="GO" id="GO:0000976">
    <property type="term" value="F:transcription cis-regulatory region binding"/>
    <property type="evidence" value="ECO:0007669"/>
    <property type="project" value="TreeGrafter"/>
</dbReference>
<dbReference type="SUPFAM" id="SSF46689">
    <property type="entry name" value="Homeodomain-like"/>
    <property type="match status" value="1"/>
</dbReference>
<feature type="DNA-binding region" description="H-T-H motif" evidence="4">
    <location>
        <begin position="28"/>
        <end position="47"/>
    </location>
</feature>
<sequence length="195" mass="20821">MPPPPAARDRVLDALERLLVASGERAATLEAVAREAGVSKGGLIYHFPSREAMVEGLLDRMRARAADDLALMAAAPEGVVAYFLRTSQNADTPFDRSLVAATRLRSHASAREALGEVQRQWYDAILTAVGDQTVAQMVMLMGDGLYYNASAPDALASVGTPQYQAKVEDMVELVAALVRLRGEAGQGRSTPAQPV</sequence>
<feature type="domain" description="HTH tetR-type" evidence="5">
    <location>
        <begin position="5"/>
        <end position="65"/>
    </location>
</feature>
<keyword evidence="3" id="KW-0804">Transcription</keyword>
<dbReference type="HOGENOM" id="CLU_091687_2_2_11"/>
<dbReference type="STRING" id="479431.Namu_0538"/>
<dbReference type="GO" id="GO:0003700">
    <property type="term" value="F:DNA-binding transcription factor activity"/>
    <property type="evidence" value="ECO:0007669"/>
    <property type="project" value="TreeGrafter"/>
</dbReference>
<evidence type="ECO:0000313" key="6">
    <source>
        <dbReference type="EMBL" id="ACV76955.1"/>
    </source>
</evidence>
<reference evidence="6 7" key="2">
    <citation type="journal article" date="2010" name="Stand. Genomic Sci.">
        <title>Complete genome sequence of Nakamurella multipartita type strain (Y-104).</title>
        <authorList>
            <person name="Tice H."/>
            <person name="Mayilraj S."/>
            <person name="Sims D."/>
            <person name="Lapidus A."/>
            <person name="Nolan M."/>
            <person name="Lucas S."/>
            <person name="Glavina Del Rio T."/>
            <person name="Copeland A."/>
            <person name="Cheng J.F."/>
            <person name="Meincke L."/>
            <person name="Bruce D."/>
            <person name="Goodwin L."/>
            <person name="Pitluck S."/>
            <person name="Ivanova N."/>
            <person name="Mavromatis K."/>
            <person name="Ovchinnikova G."/>
            <person name="Pati A."/>
            <person name="Chen A."/>
            <person name="Palaniappan K."/>
            <person name="Land M."/>
            <person name="Hauser L."/>
            <person name="Chang Y.J."/>
            <person name="Jeffries C.D."/>
            <person name="Detter J.C."/>
            <person name="Brettin T."/>
            <person name="Rohde M."/>
            <person name="Goker M."/>
            <person name="Bristow J."/>
            <person name="Eisen J.A."/>
            <person name="Markowitz V."/>
            <person name="Hugenholtz P."/>
            <person name="Kyrpides N.C."/>
            <person name="Klenk H.P."/>
            <person name="Chen F."/>
        </authorList>
    </citation>
    <scope>NUCLEOTIDE SEQUENCE [LARGE SCALE GENOMIC DNA]</scope>
    <source>
        <strain evidence="7">ATCC 700099 / DSM 44233 / CIP 104796 / JCM 9543 / NBRC 105858 / Y-104</strain>
    </source>
</reference>
<accession>C8X786</accession>
<dbReference type="KEGG" id="nml:Namu_0538"/>
<dbReference type="OrthoDB" id="9806334at2"/>
<dbReference type="EMBL" id="CP001737">
    <property type="protein sequence ID" value="ACV76955.1"/>
    <property type="molecule type" value="Genomic_DNA"/>
</dbReference>
<dbReference type="AlphaFoldDB" id="C8X786"/>